<feature type="region of interest" description="Disordered" evidence="1">
    <location>
        <begin position="78"/>
        <end position="111"/>
    </location>
</feature>
<feature type="compositionally biased region" description="Polar residues" evidence="1">
    <location>
        <begin position="181"/>
        <end position="191"/>
    </location>
</feature>
<dbReference type="Proteomes" id="UP001066276">
    <property type="component" value="Chromosome 6"/>
</dbReference>
<gene>
    <name evidence="2" type="ORF">NDU88_004574</name>
</gene>
<comment type="caution">
    <text evidence="2">The sequence shown here is derived from an EMBL/GenBank/DDBJ whole genome shotgun (WGS) entry which is preliminary data.</text>
</comment>
<name>A0AAV7QI92_PLEWA</name>
<keyword evidence="3" id="KW-1185">Reference proteome</keyword>
<protein>
    <submittedName>
        <fullName evidence="2">Uncharacterized protein</fullName>
    </submittedName>
</protein>
<dbReference type="EMBL" id="JANPWB010000010">
    <property type="protein sequence ID" value="KAJ1138183.1"/>
    <property type="molecule type" value="Genomic_DNA"/>
</dbReference>
<sequence length="238" mass="25044">MESSGDTGRAIAGVPTQQGGYTELSNGLMYSARFLIAPLSCESISSTSAAVSTFSAIQRRVNPRPRVRALGPAHTVLDLGGGRGATLRPNKEPSAIPSGKHRSGDQSKEPAPVCRVYLSARVEYAPGCPAGVWPGRGAALAAHLIGDSPRRRSSHPRASPRCQARKALRGDRGGPGRSCDATAQCTVQSGKPRSPRHRPHRRLSVPASPDQALCPRASKSSVTFPAGKGDLYMHRSPA</sequence>
<proteinExistence type="predicted"/>
<feature type="region of interest" description="Disordered" evidence="1">
    <location>
        <begin position="147"/>
        <end position="238"/>
    </location>
</feature>
<organism evidence="2 3">
    <name type="scientific">Pleurodeles waltl</name>
    <name type="common">Iberian ribbed newt</name>
    <dbReference type="NCBI Taxonomy" id="8319"/>
    <lineage>
        <taxon>Eukaryota</taxon>
        <taxon>Metazoa</taxon>
        <taxon>Chordata</taxon>
        <taxon>Craniata</taxon>
        <taxon>Vertebrata</taxon>
        <taxon>Euteleostomi</taxon>
        <taxon>Amphibia</taxon>
        <taxon>Batrachia</taxon>
        <taxon>Caudata</taxon>
        <taxon>Salamandroidea</taxon>
        <taxon>Salamandridae</taxon>
        <taxon>Pleurodelinae</taxon>
        <taxon>Pleurodeles</taxon>
    </lineage>
</organism>
<accession>A0AAV7QI92</accession>
<feature type="compositionally biased region" description="Basic residues" evidence="1">
    <location>
        <begin position="193"/>
        <end position="203"/>
    </location>
</feature>
<dbReference type="AlphaFoldDB" id="A0AAV7QI92"/>
<reference evidence="2" key="1">
    <citation type="journal article" date="2022" name="bioRxiv">
        <title>Sequencing and chromosome-scale assembly of the giantPleurodeles waltlgenome.</title>
        <authorList>
            <person name="Brown T."/>
            <person name="Elewa A."/>
            <person name="Iarovenko S."/>
            <person name="Subramanian E."/>
            <person name="Araus A.J."/>
            <person name="Petzold A."/>
            <person name="Susuki M."/>
            <person name="Suzuki K.-i.T."/>
            <person name="Hayashi T."/>
            <person name="Toyoda A."/>
            <person name="Oliveira C."/>
            <person name="Osipova E."/>
            <person name="Leigh N.D."/>
            <person name="Simon A."/>
            <person name="Yun M.H."/>
        </authorList>
    </citation>
    <scope>NUCLEOTIDE SEQUENCE</scope>
    <source>
        <strain evidence="2">20211129_DDA</strain>
        <tissue evidence="2">Liver</tissue>
    </source>
</reference>
<evidence type="ECO:0000256" key="1">
    <source>
        <dbReference type="SAM" id="MobiDB-lite"/>
    </source>
</evidence>
<evidence type="ECO:0000313" key="3">
    <source>
        <dbReference type="Proteomes" id="UP001066276"/>
    </source>
</evidence>
<evidence type="ECO:0000313" key="2">
    <source>
        <dbReference type="EMBL" id="KAJ1138183.1"/>
    </source>
</evidence>